<keyword evidence="11" id="KW-0411">Iron-sulfur</keyword>
<sequence length="486" mass="52414">MTSLLAPDSPVDNPSSPGPRTAPAAVERFRPQARRRLARADVVAFVGWLSPVAAVTLWLADGGASGFSSFAATMTSLGIVAGLIGMDLVLLMLLLAARIPFVDNTIGHDRALEVHKKLGKPALYLLLAHGLLLAVGYGAAEGLNPISESVSLWVNVPDMWLAFVSMALFVAVVVTSLVAVRRKFPYEFWYAIHLLTYVAVGTAIPHQFSVGGLFAEGTWQRWYWLAICIATGAALLLYRVYLPLAATFRHQLTVSRVVRVAPDVFSIEMTGLQLERLAGAGGRFFFWRFLAPGHWWQPHPFSLSAEPVSGVGSKPGSLRITVRNLGEGSARLARIKPGTKVALEGPYGMFSTAARTRNNVVMIGAGIGITPLRSLLESTPFEPGQATVLLRGHDESELFLGKEIMALCQARGATLFHLTGPRSAGVRSWLPESATTAGFTIASYAPGIADADVYVCGPTPWAASVIREVRAAGVPDEQVHYERFDW</sequence>
<evidence type="ECO:0000256" key="9">
    <source>
        <dbReference type="ARBA" id="ARBA00023002"/>
    </source>
</evidence>
<keyword evidence="8 14" id="KW-1133">Transmembrane helix</keyword>
<evidence type="ECO:0000256" key="5">
    <source>
        <dbReference type="ARBA" id="ARBA00022714"/>
    </source>
</evidence>
<dbReference type="InterPro" id="IPR050415">
    <property type="entry name" value="MRET"/>
</dbReference>
<comment type="caution">
    <text evidence="16">The sequence shown here is derived from an EMBL/GenBank/DDBJ whole genome shotgun (WGS) entry which is preliminary data.</text>
</comment>
<evidence type="ECO:0000256" key="4">
    <source>
        <dbReference type="ARBA" id="ARBA00022692"/>
    </source>
</evidence>
<evidence type="ECO:0000256" key="14">
    <source>
        <dbReference type="SAM" id="Phobius"/>
    </source>
</evidence>
<keyword evidence="5" id="KW-0001">2Fe-2S</keyword>
<dbReference type="EMBL" id="JAUSSW010000009">
    <property type="protein sequence ID" value="MDQ0103590.1"/>
    <property type="molecule type" value="Genomic_DNA"/>
</dbReference>
<evidence type="ECO:0000256" key="13">
    <source>
        <dbReference type="SAM" id="MobiDB-lite"/>
    </source>
</evidence>
<dbReference type="Pfam" id="PF00175">
    <property type="entry name" value="NAD_binding_1"/>
    <property type="match status" value="1"/>
</dbReference>
<keyword evidence="10" id="KW-0408">Iron</keyword>
<evidence type="ECO:0000256" key="12">
    <source>
        <dbReference type="ARBA" id="ARBA00023136"/>
    </source>
</evidence>
<proteinExistence type="predicted"/>
<feature type="transmembrane region" description="Helical" evidence="14">
    <location>
        <begin position="188"/>
        <end position="210"/>
    </location>
</feature>
<dbReference type="Gene3D" id="2.40.30.10">
    <property type="entry name" value="Translation factors"/>
    <property type="match status" value="1"/>
</dbReference>
<dbReference type="InterPro" id="IPR001433">
    <property type="entry name" value="OxRdtase_FAD/NAD-bd"/>
</dbReference>
<evidence type="ECO:0000256" key="11">
    <source>
        <dbReference type="ARBA" id="ARBA00023014"/>
    </source>
</evidence>
<evidence type="ECO:0000256" key="2">
    <source>
        <dbReference type="ARBA" id="ARBA00004141"/>
    </source>
</evidence>
<dbReference type="PANTHER" id="PTHR47354:SF8">
    <property type="entry name" value="1,2-PHENYLACETYL-COA EPOXIDASE, SUBUNIT E"/>
    <property type="match status" value="1"/>
</dbReference>
<evidence type="ECO:0000256" key="10">
    <source>
        <dbReference type="ARBA" id="ARBA00023004"/>
    </source>
</evidence>
<keyword evidence="6" id="KW-0479">Metal-binding</keyword>
<dbReference type="Pfam" id="PF01794">
    <property type="entry name" value="Ferric_reduct"/>
    <property type="match status" value="1"/>
</dbReference>
<dbReference type="InterPro" id="IPR039261">
    <property type="entry name" value="FNR_nucleotide-bd"/>
</dbReference>
<evidence type="ECO:0000256" key="8">
    <source>
        <dbReference type="ARBA" id="ARBA00022989"/>
    </source>
</evidence>
<dbReference type="SUPFAM" id="SSF63380">
    <property type="entry name" value="Riboflavin synthase domain-like"/>
    <property type="match status" value="1"/>
</dbReference>
<evidence type="ECO:0000256" key="7">
    <source>
        <dbReference type="ARBA" id="ARBA00022827"/>
    </source>
</evidence>
<dbReference type="CDD" id="cd06198">
    <property type="entry name" value="FNR_like_3"/>
    <property type="match status" value="1"/>
</dbReference>
<evidence type="ECO:0000256" key="1">
    <source>
        <dbReference type="ARBA" id="ARBA00001974"/>
    </source>
</evidence>
<dbReference type="PRINTS" id="PR00410">
    <property type="entry name" value="PHEHYDRXLASE"/>
</dbReference>
<dbReference type="Gene3D" id="3.40.50.80">
    <property type="entry name" value="Nucleotide-binding domain of ferredoxin-NADP reductase (FNR) module"/>
    <property type="match status" value="1"/>
</dbReference>
<feature type="transmembrane region" description="Helical" evidence="14">
    <location>
        <begin position="79"/>
        <end position="101"/>
    </location>
</feature>
<dbReference type="SUPFAM" id="SSF52343">
    <property type="entry name" value="Ferredoxin reductase-like, C-terminal NADP-linked domain"/>
    <property type="match status" value="1"/>
</dbReference>
<keyword evidence="3" id="KW-0285">Flavoprotein</keyword>
<dbReference type="InterPro" id="IPR013130">
    <property type="entry name" value="Fe3_Rdtase_TM_dom"/>
</dbReference>
<dbReference type="RefSeq" id="WP_306878886.1">
    <property type="nucleotide sequence ID" value="NZ_JAUSSW010000009.1"/>
</dbReference>
<keyword evidence="7" id="KW-0274">FAD</keyword>
<keyword evidence="12 14" id="KW-0472">Membrane</keyword>
<dbReference type="PANTHER" id="PTHR47354">
    <property type="entry name" value="NADH OXIDOREDUCTASE HCR"/>
    <property type="match status" value="1"/>
</dbReference>
<feature type="transmembrane region" description="Helical" evidence="14">
    <location>
        <begin position="37"/>
        <end position="59"/>
    </location>
</feature>
<feature type="transmembrane region" description="Helical" evidence="14">
    <location>
        <begin position="122"/>
        <end position="140"/>
    </location>
</feature>
<comment type="cofactor">
    <cofactor evidence="1">
        <name>FAD</name>
        <dbReference type="ChEBI" id="CHEBI:57692"/>
    </cofactor>
</comment>
<feature type="domain" description="FAD-binding FR-type" evidence="15">
    <location>
        <begin position="247"/>
        <end position="353"/>
    </location>
</feature>
<dbReference type="Proteomes" id="UP001244563">
    <property type="component" value="Unassembled WGS sequence"/>
</dbReference>
<accession>A0ABT9TQE7</accession>
<feature type="transmembrane region" description="Helical" evidence="14">
    <location>
        <begin position="222"/>
        <end position="242"/>
    </location>
</feature>
<keyword evidence="17" id="KW-1185">Reference proteome</keyword>
<evidence type="ECO:0000313" key="17">
    <source>
        <dbReference type="Proteomes" id="UP001244563"/>
    </source>
</evidence>
<protein>
    <submittedName>
        <fullName evidence="16">Ferric reductase</fullName>
    </submittedName>
</protein>
<reference evidence="16 17" key="1">
    <citation type="submission" date="2023-07" db="EMBL/GenBank/DDBJ databases">
        <title>Sorghum-associated microbial communities from plants grown in Nebraska, USA.</title>
        <authorList>
            <person name="Schachtman D."/>
        </authorList>
    </citation>
    <scope>NUCLEOTIDE SEQUENCE [LARGE SCALE GENOMIC DNA]</scope>
    <source>
        <strain evidence="16 17">CC523</strain>
    </source>
</reference>
<dbReference type="InterPro" id="IPR017938">
    <property type="entry name" value="Riboflavin_synthase-like_b-brl"/>
</dbReference>
<gene>
    <name evidence="16" type="ORF">J2T10_003255</name>
</gene>
<name>A0ABT9TQE7_PAENI</name>
<keyword evidence="4 14" id="KW-0812">Transmembrane</keyword>
<dbReference type="InterPro" id="IPR017927">
    <property type="entry name" value="FAD-bd_FR_type"/>
</dbReference>
<keyword evidence="9" id="KW-0560">Oxidoreductase</keyword>
<evidence type="ECO:0000256" key="3">
    <source>
        <dbReference type="ARBA" id="ARBA00022630"/>
    </source>
</evidence>
<feature type="transmembrane region" description="Helical" evidence="14">
    <location>
        <begin position="160"/>
        <end position="181"/>
    </location>
</feature>
<evidence type="ECO:0000256" key="6">
    <source>
        <dbReference type="ARBA" id="ARBA00022723"/>
    </source>
</evidence>
<dbReference type="PROSITE" id="PS51384">
    <property type="entry name" value="FAD_FR"/>
    <property type="match status" value="1"/>
</dbReference>
<evidence type="ECO:0000313" key="16">
    <source>
        <dbReference type="EMBL" id="MDQ0103590.1"/>
    </source>
</evidence>
<feature type="region of interest" description="Disordered" evidence="13">
    <location>
        <begin position="1"/>
        <end position="23"/>
    </location>
</feature>
<evidence type="ECO:0000259" key="15">
    <source>
        <dbReference type="PROSITE" id="PS51384"/>
    </source>
</evidence>
<comment type="subcellular location">
    <subcellularLocation>
        <location evidence="2">Membrane</location>
        <topology evidence="2">Multi-pass membrane protein</topology>
    </subcellularLocation>
</comment>
<organism evidence="16 17">
    <name type="scientific">Paenarthrobacter nicotinovorans</name>
    <name type="common">Arthrobacter nicotinovorans</name>
    <dbReference type="NCBI Taxonomy" id="29320"/>
    <lineage>
        <taxon>Bacteria</taxon>
        <taxon>Bacillati</taxon>
        <taxon>Actinomycetota</taxon>
        <taxon>Actinomycetes</taxon>
        <taxon>Micrococcales</taxon>
        <taxon>Micrococcaceae</taxon>
        <taxon>Paenarthrobacter</taxon>
    </lineage>
</organism>